<dbReference type="Pfam" id="PF00294">
    <property type="entry name" value="PfkB"/>
    <property type="match status" value="1"/>
</dbReference>
<dbReference type="GO" id="GO:0016301">
    <property type="term" value="F:kinase activity"/>
    <property type="evidence" value="ECO:0007669"/>
    <property type="project" value="UniProtKB-KW"/>
</dbReference>
<evidence type="ECO:0000259" key="4">
    <source>
        <dbReference type="Pfam" id="PF00294"/>
    </source>
</evidence>
<keyword evidence="3 5" id="KW-0418">Kinase</keyword>
<protein>
    <submittedName>
        <fullName evidence="5">Sugar kinase</fullName>
    </submittedName>
</protein>
<keyword evidence="6" id="KW-1185">Reference proteome</keyword>
<sequence length="366" mass="39285">MSITLRPAEECTYDIVSLGEVMLRLDPGEGRIRTARRFEAWEGGGEYNVARGMSRAFGLRAGVVTALVDNEVGRLIENMILAGGVDARHIVWRESDGIGRNVRNGLNFTERGFGVRGAVGVSDRGNTAASQLRPEDVDWDHLFGKLGVRWLHTGGIYAALSEATAETVIAAVKAAKKYGTVVSYDLNYRPSLWKSIGGLEKAREVNTTIAPYIDVMIGNEEDFTASLGLEIEGVDEHLTELPLESFANMIQNAAATYPNFQVIGTTMRSVKSATINDWAAIAWSAETGVLQSTQRPDLEIFDRVGGGDSFASGLIFGLLDGQPLQTALEYGAAHGALAMTTPGDTTMATKAEVIKLAGGGSARVDR</sequence>
<dbReference type="SUPFAM" id="SSF53613">
    <property type="entry name" value="Ribokinase-like"/>
    <property type="match status" value="1"/>
</dbReference>
<organism evidence="5 6">
    <name type="scientific">Propioniciclava coleopterorum</name>
    <dbReference type="NCBI Taxonomy" id="2714937"/>
    <lineage>
        <taxon>Bacteria</taxon>
        <taxon>Bacillati</taxon>
        <taxon>Actinomycetota</taxon>
        <taxon>Actinomycetes</taxon>
        <taxon>Propionibacteriales</taxon>
        <taxon>Propionibacteriaceae</taxon>
        <taxon>Propioniciclava</taxon>
    </lineage>
</organism>
<dbReference type="Gene3D" id="3.40.1190.20">
    <property type="match status" value="1"/>
</dbReference>
<reference evidence="5 6" key="1">
    <citation type="submission" date="2020-03" db="EMBL/GenBank/DDBJ databases">
        <title>Propioniciclava sp. nov., isolated from Hydrophilus acuminatus.</title>
        <authorList>
            <person name="Hyun D.-W."/>
            <person name="Bae J.-W."/>
        </authorList>
    </citation>
    <scope>NUCLEOTIDE SEQUENCE [LARGE SCALE GENOMIC DNA]</scope>
    <source>
        <strain evidence="5 6">HDW11</strain>
    </source>
</reference>
<dbReference type="AlphaFoldDB" id="A0A6G7Y346"/>
<comment type="similarity">
    <text evidence="1">Belongs to the carbohydrate kinase PfkB family.</text>
</comment>
<dbReference type="PANTHER" id="PTHR43320:SF2">
    <property type="entry name" value="2-DEHYDRO-3-DEOXYGLUCONOKINASE_2-DEHYDRO-3-DEOXYGALACTONOKINASE"/>
    <property type="match status" value="1"/>
</dbReference>
<evidence type="ECO:0000256" key="1">
    <source>
        <dbReference type="ARBA" id="ARBA00010688"/>
    </source>
</evidence>
<dbReference type="Proteomes" id="UP000501058">
    <property type="component" value="Chromosome"/>
</dbReference>
<accession>A0A6G7Y346</accession>
<proteinExistence type="inferred from homology"/>
<feature type="domain" description="Carbohydrate kinase PfkB" evidence="4">
    <location>
        <begin position="14"/>
        <end position="348"/>
    </location>
</feature>
<evidence type="ECO:0000313" key="5">
    <source>
        <dbReference type="EMBL" id="QIK71068.1"/>
    </source>
</evidence>
<dbReference type="EMBL" id="CP049865">
    <property type="protein sequence ID" value="QIK71068.1"/>
    <property type="molecule type" value="Genomic_DNA"/>
</dbReference>
<evidence type="ECO:0000256" key="2">
    <source>
        <dbReference type="ARBA" id="ARBA00022679"/>
    </source>
</evidence>
<dbReference type="KEGG" id="prv:G7070_00675"/>
<dbReference type="InterPro" id="IPR029056">
    <property type="entry name" value="Ribokinase-like"/>
</dbReference>
<dbReference type="RefSeq" id="WP_166231021.1">
    <property type="nucleotide sequence ID" value="NZ_CP049865.1"/>
</dbReference>
<dbReference type="InterPro" id="IPR052700">
    <property type="entry name" value="Carb_kinase_PfkB-like"/>
</dbReference>
<keyword evidence="2" id="KW-0808">Transferase</keyword>
<dbReference type="InterPro" id="IPR011611">
    <property type="entry name" value="PfkB_dom"/>
</dbReference>
<name>A0A6G7Y346_9ACTN</name>
<gene>
    <name evidence="5" type="ORF">G7070_00675</name>
</gene>
<dbReference type="PANTHER" id="PTHR43320">
    <property type="entry name" value="SUGAR KINASE"/>
    <property type="match status" value="1"/>
</dbReference>
<evidence type="ECO:0000313" key="6">
    <source>
        <dbReference type="Proteomes" id="UP000501058"/>
    </source>
</evidence>
<evidence type="ECO:0000256" key="3">
    <source>
        <dbReference type="ARBA" id="ARBA00022777"/>
    </source>
</evidence>
<dbReference type="CDD" id="cd01166">
    <property type="entry name" value="KdgK"/>
    <property type="match status" value="1"/>
</dbReference>